<dbReference type="Proteomes" id="UP000515154">
    <property type="component" value="Linkage group LG3"/>
</dbReference>
<evidence type="ECO:0000313" key="4">
    <source>
        <dbReference type="Proteomes" id="UP000515154"/>
    </source>
</evidence>
<dbReference type="KEGG" id="osn:118762628"/>
<evidence type="ECO:0000313" key="5">
    <source>
        <dbReference type="RefSeq" id="XP_036357361.1"/>
    </source>
</evidence>
<dbReference type="GO" id="GO:0006508">
    <property type="term" value="P:proteolysis"/>
    <property type="evidence" value="ECO:0007669"/>
    <property type="project" value="InterPro"/>
</dbReference>
<dbReference type="InterPro" id="IPR043504">
    <property type="entry name" value="Peptidase_S1_PA_chymotrypsin"/>
</dbReference>
<reference evidence="5" key="1">
    <citation type="submission" date="2025-08" db="UniProtKB">
        <authorList>
            <consortium name="RefSeq"/>
        </authorList>
    </citation>
    <scope>IDENTIFICATION</scope>
</reference>
<dbReference type="GO" id="GO:0004252">
    <property type="term" value="F:serine-type endopeptidase activity"/>
    <property type="evidence" value="ECO:0007669"/>
    <property type="project" value="InterPro"/>
</dbReference>
<evidence type="ECO:0000256" key="1">
    <source>
        <dbReference type="ARBA" id="ARBA00023157"/>
    </source>
</evidence>
<accession>A0A7E6ENY9</accession>
<proteinExistence type="inferred from homology"/>
<sequence length="122" mass="14001">MSRSVQPTCLPEHRMPRYTKCFAVGFGRVSTRLEELKVEKTEPTFCKKHNPSSGNNTFCFNDKHDEPPHCTFLGGSYVTCPNEHGKWTVYGIGHHTSCYATDLHPSVAFEVYDMKDWIEEEI</sequence>
<organism evidence="4 5">
    <name type="scientific">Octopus sinensis</name>
    <name type="common">East Asian common octopus</name>
    <dbReference type="NCBI Taxonomy" id="2607531"/>
    <lineage>
        <taxon>Eukaryota</taxon>
        <taxon>Metazoa</taxon>
        <taxon>Spiralia</taxon>
        <taxon>Lophotrochozoa</taxon>
        <taxon>Mollusca</taxon>
        <taxon>Cephalopoda</taxon>
        <taxon>Coleoidea</taxon>
        <taxon>Octopodiformes</taxon>
        <taxon>Octopoda</taxon>
        <taxon>Incirrata</taxon>
        <taxon>Octopodidae</taxon>
        <taxon>Octopus</taxon>
    </lineage>
</organism>
<name>A0A7E6ENY9_9MOLL</name>
<dbReference type="InterPro" id="IPR009003">
    <property type="entry name" value="Peptidase_S1_PA"/>
</dbReference>
<dbReference type="AlphaFoldDB" id="A0A7E6ENY9"/>
<protein>
    <submittedName>
        <fullName evidence="5">Chymotrypsin-like elastase family member 3B</fullName>
    </submittedName>
</protein>
<dbReference type="InterPro" id="IPR051487">
    <property type="entry name" value="Ser/Thr_Proteases_Immune/Dev"/>
</dbReference>
<comment type="similarity">
    <text evidence="2">Belongs to the peptidase S1 family. CLIP subfamily.</text>
</comment>
<evidence type="ECO:0000259" key="3">
    <source>
        <dbReference type="Pfam" id="PF00089"/>
    </source>
</evidence>
<keyword evidence="4" id="KW-1185">Reference proteome</keyword>
<dbReference type="SUPFAM" id="SSF50494">
    <property type="entry name" value="Trypsin-like serine proteases"/>
    <property type="match status" value="1"/>
</dbReference>
<dbReference type="RefSeq" id="XP_036357361.1">
    <property type="nucleotide sequence ID" value="XM_036501468.1"/>
</dbReference>
<gene>
    <name evidence="5" type="primary">LOC118762628</name>
</gene>
<dbReference type="Gene3D" id="2.40.10.10">
    <property type="entry name" value="Trypsin-like serine proteases"/>
    <property type="match status" value="1"/>
</dbReference>
<dbReference type="InterPro" id="IPR001254">
    <property type="entry name" value="Trypsin_dom"/>
</dbReference>
<dbReference type="PANTHER" id="PTHR24256">
    <property type="entry name" value="TRYPTASE-RELATED"/>
    <property type="match status" value="1"/>
</dbReference>
<feature type="domain" description="Peptidase S1" evidence="3">
    <location>
        <begin position="2"/>
        <end position="118"/>
    </location>
</feature>
<keyword evidence="1" id="KW-1015">Disulfide bond</keyword>
<dbReference type="Pfam" id="PF00089">
    <property type="entry name" value="Trypsin"/>
    <property type="match status" value="1"/>
</dbReference>
<evidence type="ECO:0000256" key="2">
    <source>
        <dbReference type="ARBA" id="ARBA00024195"/>
    </source>
</evidence>